<evidence type="ECO:0000256" key="6">
    <source>
        <dbReference type="ARBA" id="ARBA00044969"/>
    </source>
</evidence>
<dbReference type="Proteomes" id="UP000054314">
    <property type="component" value="Unassembled WGS sequence"/>
</dbReference>
<evidence type="ECO:0000256" key="2">
    <source>
        <dbReference type="ARBA" id="ARBA00022741"/>
    </source>
</evidence>
<dbReference type="EC" id="5.6.2.3" evidence="6"/>
<feature type="non-terminal residue" evidence="9">
    <location>
        <position position="312"/>
    </location>
</feature>
<evidence type="ECO:0000256" key="1">
    <source>
        <dbReference type="ARBA" id="ARBA00001966"/>
    </source>
</evidence>
<evidence type="ECO:0000256" key="4">
    <source>
        <dbReference type="ARBA" id="ARBA00022840"/>
    </source>
</evidence>
<dbReference type="InterPro" id="IPR045028">
    <property type="entry name" value="DinG/Rad3-like"/>
</dbReference>
<keyword evidence="2" id="KW-0547">Nucleotide-binding</keyword>
<dbReference type="InterPro" id="IPR011545">
    <property type="entry name" value="DEAD/DEAH_box_helicase_dom"/>
</dbReference>
<evidence type="ECO:0000256" key="7">
    <source>
        <dbReference type="ARBA" id="ARBA00048954"/>
    </source>
</evidence>
<dbReference type="AlphaFoldDB" id="A0A0A0BM13"/>
<evidence type="ECO:0000259" key="8">
    <source>
        <dbReference type="PROSITE" id="PS51193"/>
    </source>
</evidence>
<evidence type="ECO:0000313" key="10">
    <source>
        <dbReference type="Proteomes" id="UP000054314"/>
    </source>
</evidence>
<dbReference type="InterPro" id="IPR014013">
    <property type="entry name" value="Helic_SF1/SF2_ATP-bd_DinG/Rad3"/>
</dbReference>
<comment type="similarity">
    <text evidence="5">Belongs to the helicase family. DinG subfamily.</text>
</comment>
<dbReference type="PROSITE" id="PS51193">
    <property type="entry name" value="HELICASE_ATP_BIND_2"/>
    <property type="match status" value="1"/>
</dbReference>
<dbReference type="EMBL" id="AXCZ01000182">
    <property type="protein sequence ID" value="KGM09558.1"/>
    <property type="molecule type" value="Genomic_DNA"/>
</dbReference>
<evidence type="ECO:0000256" key="3">
    <source>
        <dbReference type="ARBA" id="ARBA00022801"/>
    </source>
</evidence>
<evidence type="ECO:0000313" key="9">
    <source>
        <dbReference type="EMBL" id="KGM09558.1"/>
    </source>
</evidence>
<sequence>MATAVELLARAVASLGGAPRPGQQQMVEAVSAALMSREHLLVQAGTGTGKSLGYLVPAARHAVLHDERVVVSTATLALQRQVLTRDLPLVVEAVAGQLPRRPEIALLKGWHNYVCLNKVEGGYPQEEATLFAAGDAADHPDGGAAAGGLGAEVVRLREWAAETSTGDRDDLVPGVGDRAWRQVSVTAMECMGPTCPLIEDCFPDRARARAREADVVVTNHAMLGIAAGGSPGVLPEHQVLVVDEAHELTDRVTAQATAELSGPVVEQAARLARRHGGVATDDLDRAGQELAAVLVATPEGRFADGLPGHVAT</sequence>
<protein>
    <recommendedName>
        <fullName evidence="6">DNA 5'-3' helicase</fullName>
        <ecNumber evidence="6">5.6.2.3</ecNumber>
    </recommendedName>
</protein>
<proteinExistence type="inferred from homology"/>
<gene>
    <name evidence="9" type="ORF">N869_06685</name>
</gene>
<organism evidence="9 10">
    <name type="scientific">Cellulomonas bogoriensis 69B4 = DSM 16987</name>
    <dbReference type="NCBI Taxonomy" id="1386082"/>
    <lineage>
        <taxon>Bacteria</taxon>
        <taxon>Bacillati</taxon>
        <taxon>Actinomycetota</taxon>
        <taxon>Actinomycetes</taxon>
        <taxon>Micrococcales</taxon>
        <taxon>Cellulomonadaceae</taxon>
        <taxon>Cellulomonas</taxon>
    </lineage>
</organism>
<dbReference type="GO" id="GO:0043139">
    <property type="term" value="F:5'-3' DNA helicase activity"/>
    <property type="evidence" value="ECO:0007669"/>
    <property type="project" value="UniProtKB-EC"/>
</dbReference>
<feature type="domain" description="Helicase ATP-binding" evidence="8">
    <location>
        <begin position="9"/>
        <end position="306"/>
    </location>
</feature>
<dbReference type="InterPro" id="IPR014001">
    <property type="entry name" value="Helicase_ATP-bd"/>
</dbReference>
<comment type="cofactor">
    <cofactor evidence="1">
        <name>[4Fe-4S] cluster</name>
        <dbReference type="ChEBI" id="CHEBI:49883"/>
    </cofactor>
</comment>
<evidence type="ECO:0000256" key="5">
    <source>
        <dbReference type="ARBA" id="ARBA00038058"/>
    </source>
</evidence>
<keyword evidence="9" id="KW-0347">Helicase</keyword>
<comment type="catalytic activity">
    <reaction evidence="7">
        <text>ATP + H2O = ADP + phosphate + H(+)</text>
        <dbReference type="Rhea" id="RHEA:13065"/>
        <dbReference type="ChEBI" id="CHEBI:15377"/>
        <dbReference type="ChEBI" id="CHEBI:15378"/>
        <dbReference type="ChEBI" id="CHEBI:30616"/>
        <dbReference type="ChEBI" id="CHEBI:43474"/>
        <dbReference type="ChEBI" id="CHEBI:456216"/>
        <dbReference type="EC" id="5.6.2.3"/>
    </reaction>
</comment>
<dbReference type="Gene3D" id="3.40.50.300">
    <property type="entry name" value="P-loop containing nucleotide triphosphate hydrolases"/>
    <property type="match status" value="1"/>
</dbReference>
<name>A0A0A0BM13_9CELL</name>
<keyword evidence="4" id="KW-0067">ATP-binding</keyword>
<keyword evidence="10" id="KW-1185">Reference proteome</keyword>
<dbReference type="GO" id="GO:0016787">
    <property type="term" value="F:hydrolase activity"/>
    <property type="evidence" value="ECO:0007669"/>
    <property type="project" value="UniProtKB-KW"/>
</dbReference>
<keyword evidence="3" id="KW-0378">Hydrolase</keyword>
<dbReference type="GO" id="GO:0005524">
    <property type="term" value="F:ATP binding"/>
    <property type="evidence" value="ECO:0007669"/>
    <property type="project" value="UniProtKB-KW"/>
</dbReference>
<dbReference type="RefSeq" id="WP_035062233.1">
    <property type="nucleotide sequence ID" value="NZ_AXCZ01000182.1"/>
</dbReference>
<reference evidence="9 10" key="1">
    <citation type="submission" date="2013-08" db="EMBL/GenBank/DDBJ databases">
        <title>Genome sequencing of Cellulomonas bogoriensis 69B4.</title>
        <authorList>
            <person name="Chen F."/>
            <person name="Li Y."/>
            <person name="Wang G."/>
        </authorList>
    </citation>
    <scope>NUCLEOTIDE SEQUENCE [LARGE SCALE GENOMIC DNA]</scope>
    <source>
        <strain evidence="9 10">69B4</strain>
    </source>
</reference>
<dbReference type="InterPro" id="IPR027417">
    <property type="entry name" value="P-loop_NTPase"/>
</dbReference>
<dbReference type="SUPFAM" id="SSF52540">
    <property type="entry name" value="P-loop containing nucleoside triphosphate hydrolases"/>
    <property type="match status" value="1"/>
</dbReference>
<dbReference type="PANTHER" id="PTHR11472">
    <property type="entry name" value="DNA REPAIR DEAD HELICASE RAD3/XP-D SUBFAMILY MEMBER"/>
    <property type="match status" value="1"/>
</dbReference>
<comment type="caution">
    <text evidence="9">The sequence shown here is derived from an EMBL/GenBank/DDBJ whole genome shotgun (WGS) entry which is preliminary data.</text>
</comment>
<accession>A0A0A0BM13</accession>
<dbReference type="Pfam" id="PF00270">
    <property type="entry name" value="DEAD"/>
    <property type="match status" value="1"/>
</dbReference>
<dbReference type="PANTHER" id="PTHR11472:SF34">
    <property type="entry name" value="REGULATOR OF TELOMERE ELONGATION HELICASE 1"/>
    <property type="match status" value="1"/>
</dbReference>
<dbReference type="SMART" id="SM00487">
    <property type="entry name" value="DEXDc"/>
    <property type="match status" value="1"/>
</dbReference>
<dbReference type="GO" id="GO:0003676">
    <property type="term" value="F:nucleic acid binding"/>
    <property type="evidence" value="ECO:0007669"/>
    <property type="project" value="InterPro"/>
</dbReference>